<gene>
    <name evidence="2" type="ORF">FSB_LOCUS6391</name>
</gene>
<dbReference type="EMBL" id="OIVN01000335">
    <property type="protein sequence ID" value="SPC78509.1"/>
    <property type="molecule type" value="Genomic_DNA"/>
</dbReference>
<organism evidence="2">
    <name type="scientific">Fagus sylvatica</name>
    <name type="common">Beechnut</name>
    <dbReference type="NCBI Taxonomy" id="28930"/>
    <lineage>
        <taxon>Eukaryota</taxon>
        <taxon>Viridiplantae</taxon>
        <taxon>Streptophyta</taxon>
        <taxon>Embryophyta</taxon>
        <taxon>Tracheophyta</taxon>
        <taxon>Spermatophyta</taxon>
        <taxon>Magnoliopsida</taxon>
        <taxon>eudicotyledons</taxon>
        <taxon>Gunneridae</taxon>
        <taxon>Pentapetalae</taxon>
        <taxon>rosids</taxon>
        <taxon>fabids</taxon>
        <taxon>Fagales</taxon>
        <taxon>Fagaceae</taxon>
        <taxon>Fagus</taxon>
    </lineage>
</organism>
<evidence type="ECO:0000313" key="2">
    <source>
        <dbReference type="EMBL" id="SPC78509.1"/>
    </source>
</evidence>
<reference evidence="2" key="1">
    <citation type="submission" date="2018-02" db="EMBL/GenBank/DDBJ databases">
        <authorList>
            <person name="Cohen D.B."/>
            <person name="Kent A.D."/>
        </authorList>
    </citation>
    <scope>NUCLEOTIDE SEQUENCE</scope>
</reference>
<dbReference type="AlphaFoldDB" id="A0A2N9EVA8"/>
<proteinExistence type="predicted"/>
<protein>
    <submittedName>
        <fullName evidence="2">Uncharacterized protein</fullName>
    </submittedName>
</protein>
<name>A0A2N9EVA8_FAGSY</name>
<keyword evidence="1" id="KW-0472">Membrane</keyword>
<keyword evidence="1" id="KW-1133">Transmembrane helix</keyword>
<sequence>MAETENKAASVVNVAFAVAGAAVAVYIVFRIAVAIYYLVSKVAFAVARAAIATFGSTSTSTTTNKKTMKAPGKNVRIFRDDFAGDPKSYFRKLRNK</sequence>
<dbReference type="InterPro" id="IPR039926">
    <property type="entry name" value="Egg_app_1"/>
</dbReference>
<dbReference type="PANTHER" id="PTHR33333:SF32">
    <property type="entry name" value="PSAD1"/>
    <property type="match status" value="1"/>
</dbReference>
<evidence type="ECO:0000256" key="1">
    <source>
        <dbReference type="SAM" id="Phobius"/>
    </source>
</evidence>
<feature type="transmembrane region" description="Helical" evidence="1">
    <location>
        <begin position="14"/>
        <end position="39"/>
    </location>
</feature>
<keyword evidence="1" id="KW-0812">Transmembrane</keyword>
<dbReference type="PANTHER" id="PTHR33333">
    <property type="entry name" value="ERYTHROCYTE MEMBRANE PROTEIN 1-LIKE"/>
    <property type="match status" value="1"/>
</dbReference>
<accession>A0A2N9EVA8</accession>